<gene>
    <name evidence="2" type="primary">bphC2</name>
    <name evidence="2" type="ORF">COCCU_04925</name>
</gene>
<evidence type="ECO:0000313" key="2">
    <source>
        <dbReference type="EMBL" id="QGU06931.1"/>
    </source>
</evidence>
<proteinExistence type="predicted"/>
<dbReference type="Gene3D" id="3.10.180.10">
    <property type="entry name" value="2,3-Dihydroxybiphenyl 1,2-Dioxygenase, domain 1"/>
    <property type="match status" value="2"/>
</dbReference>
<dbReference type="PROSITE" id="PS51819">
    <property type="entry name" value="VOC"/>
    <property type="match status" value="2"/>
</dbReference>
<name>A0A6B8W369_9CORY</name>
<sequence>MINAFAYMGISTPNHADWNDFGTRILGLERGADSPDGGERYRMDDALFRLAVYPGDKDDVAYLGWTVNSAVEAAEMEQRLTSHGVEVTYANAVEREDRGVEGYFWFTDPYGFRHEIAWGQFFYPSTFHPGRSHAGFRTGDQGLGHAVLIVPNLKEAEEFYRGVMGFKLSDYIRGPFDVRFYHVNGRHHSFALAEGPCIGVHHLMFETNSIDDVGIAHDLVTEADLPITMGMGRHVNDLVTSFYVKSPSGFAIEYGSGGLEVDDLWVAKTFHSFSIWGHKPHPNLAEMGPGMVIEDLSNVSVEA</sequence>
<accession>A0A6B8W369</accession>
<dbReference type="Pfam" id="PF00903">
    <property type="entry name" value="Glyoxalase"/>
    <property type="match status" value="1"/>
</dbReference>
<dbReference type="CDD" id="cd07252">
    <property type="entry name" value="BphC1-RGP6_N_like"/>
    <property type="match status" value="1"/>
</dbReference>
<dbReference type="EC" id="1.13.11.39" evidence="2"/>
<dbReference type="InterPro" id="IPR029068">
    <property type="entry name" value="Glyas_Bleomycin-R_OHBP_Dase"/>
</dbReference>
<evidence type="ECO:0000313" key="3">
    <source>
        <dbReference type="Proteomes" id="UP000424462"/>
    </source>
</evidence>
<keyword evidence="2" id="KW-0560">Oxidoreductase</keyword>
<dbReference type="InterPro" id="IPR004360">
    <property type="entry name" value="Glyas_Fos-R_dOase_dom"/>
</dbReference>
<reference evidence="2 3" key="1">
    <citation type="submission" date="2019-11" db="EMBL/GenBank/DDBJ databases">
        <title>Complete genome sequence of Corynebacterium kalinowskii 1959, a novel Corynebacterium species isolated from soil of a small paddock in Vilsendorf, Germany.</title>
        <authorList>
            <person name="Schaffert L."/>
            <person name="Ruwe M."/>
            <person name="Milse J."/>
            <person name="Hanuschka K."/>
            <person name="Ortseifen V."/>
            <person name="Droste J."/>
            <person name="Brandt D."/>
            <person name="Schlueter L."/>
            <person name="Kutter Y."/>
            <person name="Vinke S."/>
            <person name="Viehoefer P."/>
            <person name="Jacob L."/>
            <person name="Luebke N.-C."/>
            <person name="Schulte-Berndt E."/>
            <person name="Hain C."/>
            <person name="Linder M."/>
            <person name="Schmidt P."/>
            <person name="Wollenschlaeger L."/>
            <person name="Luttermann T."/>
            <person name="Thieme E."/>
            <person name="Hassa J."/>
            <person name="Haak M."/>
            <person name="Wittchen M."/>
            <person name="Mentz A."/>
            <person name="Persicke M."/>
            <person name="Busche T."/>
            <person name="Ruckert C."/>
        </authorList>
    </citation>
    <scope>NUCLEOTIDE SEQUENCE [LARGE SCALE GENOMIC DNA]</scope>
    <source>
        <strain evidence="2 3">2039</strain>
    </source>
</reference>
<keyword evidence="2" id="KW-0223">Dioxygenase</keyword>
<dbReference type="AlphaFoldDB" id="A0A6B8W369"/>
<dbReference type="Proteomes" id="UP000424462">
    <property type="component" value="Chromosome"/>
</dbReference>
<evidence type="ECO:0000259" key="1">
    <source>
        <dbReference type="PROSITE" id="PS51819"/>
    </source>
</evidence>
<dbReference type="EMBL" id="CP046455">
    <property type="protein sequence ID" value="QGU06931.1"/>
    <property type="molecule type" value="Genomic_DNA"/>
</dbReference>
<keyword evidence="3" id="KW-1185">Reference proteome</keyword>
<organism evidence="2 3">
    <name type="scientific">Corynebacterium occultum</name>
    <dbReference type="NCBI Taxonomy" id="2675219"/>
    <lineage>
        <taxon>Bacteria</taxon>
        <taxon>Bacillati</taxon>
        <taxon>Actinomycetota</taxon>
        <taxon>Actinomycetes</taxon>
        <taxon>Mycobacteriales</taxon>
        <taxon>Corynebacteriaceae</taxon>
        <taxon>Corynebacterium</taxon>
    </lineage>
</organism>
<feature type="domain" description="VOC" evidence="1">
    <location>
        <begin position="4"/>
        <end position="119"/>
    </location>
</feature>
<dbReference type="CDD" id="cd07237">
    <property type="entry name" value="BphC1-RGP6_C_like"/>
    <property type="match status" value="1"/>
</dbReference>
<dbReference type="Pfam" id="PF22632">
    <property type="entry name" value="BphC_D1"/>
    <property type="match status" value="1"/>
</dbReference>
<dbReference type="InterPro" id="IPR037523">
    <property type="entry name" value="VOC_core"/>
</dbReference>
<feature type="domain" description="VOC" evidence="1">
    <location>
        <begin position="142"/>
        <end position="257"/>
    </location>
</feature>
<dbReference type="KEGG" id="cok:COCCU_04925"/>
<dbReference type="GO" id="GO:0018583">
    <property type="term" value="F:biphenyl-2,3-diol 1,2-dioxygenase activity"/>
    <property type="evidence" value="ECO:0007669"/>
    <property type="project" value="UniProtKB-EC"/>
</dbReference>
<dbReference type="RefSeq" id="WP_197088441.1">
    <property type="nucleotide sequence ID" value="NZ_CP046455.1"/>
</dbReference>
<dbReference type="SUPFAM" id="SSF54593">
    <property type="entry name" value="Glyoxalase/Bleomycin resistance protein/Dihydroxybiphenyl dioxygenase"/>
    <property type="match status" value="1"/>
</dbReference>
<protein>
    <submittedName>
        <fullName evidence="2">Biphenyl-2,3-diol 1,2-dioxygenase</fullName>
        <ecNumber evidence="2">1.13.11.39</ecNumber>
    </submittedName>
</protein>